<keyword evidence="5 11" id="KW-0004">4Fe-4S</keyword>
<dbReference type="AlphaFoldDB" id="A0A937X3I5"/>
<comment type="pathway">
    <text evidence="2">Carbohydrate biosynthesis; gluconeogenesis.</text>
</comment>
<feature type="domain" description="Serine dehydratase-like alpha subunit" evidence="12">
    <location>
        <begin position="13"/>
        <end position="268"/>
    </location>
</feature>
<dbReference type="EC" id="4.3.1.17" evidence="11"/>
<reference evidence="13 14" key="1">
    <citation type="submission" date="2019-03" db="EMBL/GenBank/DDBJ databases">
        <title>Lake Tanganyika Metagenome-Assembled Genomes (MAGs).</title>
        <authorList>
            <person name="Tran P."/>
        </authorList>
    </citation>
    <scope>NUCLEOTIDE SEQUENCE [LARGE SCALE GENOMIC DNA]</scope>
    <source>
        <strain evidence="13">K_DeepCast_65m_m2_236</strain>
    </source>
</reference>
<evidence type="ECO:0000256" key="11">
    <source>
        <dbReference type="RuleBase" id="RU366059"/>
    </source>
</evidence>
<dbReference type="GO" id="GO:0003941">
    <property type="term" value="F:L-serine ammonia-lyase activity"/>
    <property type="evidence" value="ECO:0007669"/>
    <property type="project" value="UniProtKB-UniRule"/>
</dbReference>
<evidence type="ECO:0000256" key="2">
    <source>
        <dbReference type="ARBA" id="ARBA00004742"/>
    </source>
</evidence>
<comment type="caution">
    <text evidence="13">The sequence shown here is derived from an EMBL/GenBank/DDBJ whole genome shotgun (WGS) entry which is preliminary data.</text>
</comment>
<dbReference type="InterPro" id="IPR051318">
    <property type="entry name" value="Fe-S_L-Ser"/>
</dbReference>
<sequence length="284" mass="29339">MADLIELSESDGVGIGEVAIRYEVQHSGFPRETVLETMRTRWNFMVQSMCEGIESPQETMGGLSRGAGETLAAHRPALLDETTVQQMARALAVNECSAAMKRIVAAPTAGSSGILPSALWGGQQRLGVPDDAVINGLFVAGAIGMVVANNATISGAKGGCMAEVGVSTCMAAAALVEMAGGTPRQVGHGMAIALKNTLGLVCDPIGGYVEVPCIKRNAVYTVHATVAAELALAGIESFVPPDQVVAAMKDIGDSMPRKLKETSLGGLAATQVGLEVMSRRKSVS</sequence>
<evidence type="ECO:0000313" key="14">
    <source>
        <dbReference type="Proteomes" id="UP000703893"/>
    </source>
</evidence>
<comment type="similarity">
    <text evidence="3 11">Belongs to the iron-sulfur dependent L-serine dehydratase family.</text>
</comment>
<evidence type="ECO:0000256" key="10">
    <source>
        <dbReference type="ARBA" id="ARBA00049406"/>
    </source>
</evidence>
<keyword evidence="9 11" id="KW-0456">Lyase</keyword>
<keyword evidence="7 11" id="KW-0408">Iron</keyword>
<evidence type="ECO:0000256" key="5">
    <source>
        <dbReference type="ARBA" id="ARBA00022485"/>
    </source>
</evidence>
<evidence type="ECO:0000256" key="7">
    <source>
        <dbReference type="ARBA" id="ARBA00023004"/>
    </source>
</evidence>
<evidence type="ECO:0000256" key="9">
    <source>
        <dbReference type="ARBA" id="ARBA00023239"/>
    </source>
</evidence>
<dbReference type="InterPro" id="IPR004642">
    <property type="entry name" value="Ser_deHydtase_asu"/>
</dbReference>
<evidence type="ECO:0000256" key="3">
    <source>
        <dbReference type="ARBA" id="ARBA00008636"/>
    </source>
</evidence>
<keyword evidence="6 11" id="KW-0479">Metal-binding</keyword>
<evidence type="ECO:0000256" key="4">
    <source>
        <dbReference type="ARBA" id="ARBA00022432"/>
    </source>
</evidence>
<dbReference type="Proteomes" id="UP000703893">
    <property type="component" value="Unassembled WGS sequence"/>
</dbReference>
<dbReference type="GO" id="GO:0051539">
    <property type="term" value="F:4 iron, 4 sulfur cluster binding"/>
    <property type="evidence" value="ECO:0007669"/>
    <property type="project" value="UniProtKB-UniRule"/>
</dbReference>
<dbReference type="PANTHER" id="PTHR30182">
    <property type="entry name" value="L-SERINE DEHYDRATASE"/>
    <property type="match status" value="1"/>
</dbReference>
<proteinExistence type="inferred from homology"/>
<comment type="cofactor">
    <cofactor evidence="1 11">
        <name>[4Fe-4S] cluster</name>
        <dbReference type="ChEBI" id="CHEBI:49883"/>
    </cofactor>
</comment>
<accession>A0A937X3I5</accession>
<dbReference type="Pfam" id="PF03313">
    <property type="entry name" value="SDH_alpha"/>
    <property type="match status" value="1"/>
</dbReference>
<dbReference type="GO" id="GO:0046872">
    <property type="term" value="F:metal ion binding"/>
    <property type="evidence" value="ECO:0007669"/>
    <property type="project" value="UniProtKB-KW"/>
</dbReference>
<gene>
    <name evidence="13" type="primary">sdaAA</name>
    <name evidence="13" type="ORF">FJZ00_08975</name>
</gene>
<evidence type="ECO:0000259" key="12">
    <source>
        <dbReference type="Pfam" id="PF03313"/>
    </source>
</evidence>
<dbReference type="PANTHER" id="PTHR30182:SF1">
    <property type="entry name" value="L-SERINE DEHYDRATASE 1"/>
    <property type="match status" value="1"/>
</dbReference>
<comment type="catalytic activity">
    <reaction evidence="10 11">
        <text>L-serine = pyruvate + NH4(+)</text>
        <dbReference type="Rhea" id="RHEA:19169"/>
        <dbReference type="ChEBI" id="CHEBI:15361"/>
        <dbReference type="ChEBI" id="CHEBI:28938"/>
        <dbReference type="ChEBI" id="CHEBI:33384"/>
        <dbReference type="EC" id="4.3.1.17"/>
    </reaction>
</comment>
<dbReference type="NCBIfam" id="TIGR00718">
    <property type="entry name" value="sda_alpha"/>
    <property type="match status" value="1"/>
</dbReference>
<dbReference type="GO" id="GO:0006094">
    <property type="term" value="P:gluconeogenesis"/>
    <property type="evidence" value="ECO:0007669"/>
    <property type="project" value="UniProtKB-KW"/>
</dbReference>
<dbReference type="InterPro" id="IPR005130">
    <property type="entry name" value="Ser_deHydtase-like_asu"/>
</dbReference>
<organism evidence="13 14">
    <name type="scientific">Candidatus Tanganyikabacteria bacterium</name>
    <dbReference type="NCBI Taxonomy" id="2961651"/>
    <lineage>
        <taxon>Bacteria</taxon>
        <taxon>Bacillati</taxon>
        <taxon>Candidatus Sericytochromatia</taxon>
        <taxon>Candidatus Tanganyikabacteria</taxon>
    </lineage>
</organism>
<protein>
    <recommendedName>
        <fullName evidence="11">L-serine dehydratase</fullName>
        <ecNumber evidence="11">4.3.1.17</ecNumber>
    </recommendedName>
</protein>
<keyword evidence="8 11" id="KW-0411">Iron-sulfur</keyword>
<dbReference type="EMBL" id="VGJX01000510">
    <property type="protein sequence ID" value="MBM3275274.1"/>
    <property type="molecule type" value="Genomic_DNA"/>
</dbReference>
<evidence type="ECO:0000256" key="1">
    <source>
        <dbReference type="ARBA" id="ARBA00001966"/>
    </source>
</evidence>
<evidence type="ECO:0000256" key="6">
    <source>
        <dbReference type="ARBA" id="ARBA00022723"/>
    </source>
</evidence>
<evidence type="ECO:0000256" key="8">
    <source>
        <dbReference type="ARBA" id="ARBA00023014"/>
    </source>
</evidence>
<evidence type="ECO:0000313" key="13">
    <source>
        <dbReference type="EMBL" id="MBM3275274.1"/>
    </source>
</evidence>
<name>A0A937X3I5_9BACT</name>
<keyword evidence="4 11" id="KW-0312">Gluconeogenesis</keyword>